<evidence type="ECO:0000259" key="1">
    <source>
        <dbReference type="Pfam" id="PF13482"/>
    </source>
</evidence>
<organism evidence="2 3">
    <name type="scientific">Desulfobacula phenolica</name>
    <dbReference type="NCBI Taxonomy" id="90732"/>
    <lineage>
        <taxon>Bacteria</taxon>
        <taxon>Pseudomonadati</taxon>
        <taxon>Thermodesulfobacteriota</taxon>
        <taxon>Desulfobacteria</taxon>
        <taxon>Desulfobacterales</taxon>
        <taxon>Desulfobacteraceae</taxon>
        <taxon>Desulfobacula</taxon>
    </lineage>
</organism>
<gene>
    <name evidence="2" type="ORF">SAMN04487931_101154</name>
</gene>
<dbReference type="AlphaFoldDB" id="A0A1H2DMX8"/>
<accession>A0A1H2DMX8</accession>
<protein>
    <recommendedName>
        <fullName evidence="1">YprB ribonuclease H-like domain-containing protein</fullName>
    </recommendedName>
</protein>
<dbReference type="Pfam" id="PF13482">
    <property type="entry name" value="RNase_H_2"/>
    <property type="match status" value="1"/>
</dbReference>
<evidence type="ECO:0000313" key="2">
    <source>
        <dbReference type="EMBL" id="SDT84189.1"/>
    </source>
</evidence>
<feature type="domain" description="YprB ribonuclease H-like" evidence="1">
    <location>
        <begin position="87"/>
        <end position="234"/>
    </location>
</feature>
<evidence type="ECO:0000313" key="3">
    <source>
        <dbReference type="Proteomes" id="UP000199608"/>
    </source>
</evidence>
<name>A0A1H2DMX8_9BACT</name>
<keyword evidence="3" id="KW-1185">Reference proteome</keyword>
<sequence length="276" mass="32163">MLINTFIHIPGIGPVTEKKIWQANVLTWKDYNCFSYLNLSDAKIEEIKGFAKKSNQNLENNHPGFFESRLPSNQHFRLFPEFRHSCAYLDIETTGLETSSQITTIALYNGKDIKYFVQGKNLGAFLDEIKNYKILITYNGRSFDIPFIEEYFNVKLPHAQIDLRYILQHLGFKGGLKKCEKALGMDREDLDGVDGYFAILLWNEYQLNNNDKALETLLAYNIEDVINLETLMIKSYNLNIQNTPFFNTHTIEEPPKPKNPFKADLKTIQRLKHKYY</sequence>
<dbReference type="Gene3D" id="3.30.420.10">
    <property type="entry name" value="Ribonuclease H-like superfamily/Ribonuclease H"/>
    <property type="match status" value="1"/>
</dbReference>
<dbReference type="SUPFAM" id="SSF53098">
    <property type="entry name" value="Ribonuclease H-like"/>
    <property type="match status" value="1"/>
</dbReference>
<reference evidence="3" key="1">
    <citation type="submission" date="2016-10" db="EMBL/GenBank/DDBJ databases">
        <authorList>
            <person name="Varghese N."/>
            <person name="Submissions S."/>
        </authorList>
    </citation>
    <scope>NUCLEOTIDE SEQUENCE [LARGE SCALE GENOMIC DNA]</scope>
    <source>
        <strain evidence="3">DSM 3384</strain>
    </source>
</reference>
<dbReference type="InterPro" id="IPR012337">
    <property type="entry name" value="RNaseH-like_sf"/>
</dbReference>
<dbReference type="PANTHER" id="PTHR38462">
    <property type="entry name" value="EXONUCLEASE-LIKE PROTEIN"/>
    <property type="match status" value="1"/>
</dbReference>
<dbReference type="InterPro" id="IPR036397">
    <property type="entry name" value="RNaseH_sf"/>
</dbReference>
<dbReference type="GO" id="GO:0003676">
    <property type="term" value="F:nucleic acid binding"/>
    <property type="evidence" value="ECO:0007669"/>
    <property type="project" value="InterPro"/>
</dbReference>
<dbReference type="PANTHER" id="PTHR38462:SF1">
    <property type="entry name" value="YPRB RIBONUCLEASE H-LIKE DOMAIN-CONTAINING PROTEIN"/>
    <property type="match status" value="1"/>
</dbReference>
<dbReference type="Proteomes" id="UP000199608">
    <property type="component" value="Unassembled WGS sequence"/>
</dbReference>
<dbReference type="EMBL" id="FNLL01000001">
    <property type="protein sequence ID" value="SDT84189.1"/>
    <property type="molecule type" value="Genomic_DNA"/>
</dbReference>
<dbReference type="InterPro" id="IPR038720">
    <property type="entry name" value="YprB_RNase_H-like_dom"/>
</dbReference>
<proteinExistence type="predicted"/>
<dbReference type="RefSeq" id="WP_092229480.1">
    <property type="nucleotide sequence ID" value="NZ_FNLL01000001.1"/>
</dbReference>